<dbReference type="GO" id="GO:0005879">
    <property type="term" value="C:axonemal microtubule"/>
    <property type="evidence" value="ECO:0007669"/>
    <property type="project" value="TreeGrafter"/>
</dbReference>
<dbReference type="EMBL" id="JALJOU010000042">
    <property type="protein sequence ID" value="KAK9832041.1"/>
    <property type="molecule type" value="Genomic_DNA"/>
</dbReference>
<keyword evidence="3" id="KW-0677">Repeat</keyword>
<dbReference type="InterPro" id="IPR011990">
    <property type="entry name" value="TPR-like_helical_dom_sf"/>
</dbReference>
<dbReference type="GO" id="GO:0042073">
    <property type="term" value="P:intraciliary transport"/>
    <property type="evidence" value="ECO:0007669"/>
    <property type="project" value="TreeGrafter"/>
</dbReference>
<dbReference type="SUPFAM" id="SSF48452">
    <property type="entry name" value="TPR-like"/>
    <property type="match status" value="1"/>
</dbReference>
<comment type="subcellular location">
    <subcellularLocation>
        <location evidence="1">Cell projection</location>
        <location evidence="1">Cilium</location>
    </subcellularLocation>
</comment>
<dbReference type="Gene3D" id="1.25.40.10">
    <property type="entry name" value="Tetratricopeptide repeat domain"/>
    <property type="match status" value="1"/>
</dbReference>
<organism evidence="9 10">
    <name type="scientific">Elliptochloris bilobata</name>
    <dbReference type="NCBI Taxonomy" id="381761"/>
    <lineage>
        <taxon>Eukaryota</taxon>
        <taxon>Viridiplantae</taxon>
        <taxon>Chlorophyta</taxon>
        <taxon>core chlorophytes</taxon>
        <taxon>Trebouxiophyceae</taxon>
        <taxon>Trebouxiophyceae incertae sedis</taxon>
        <taxon>Elliptochloris clade</taxon>
        <taxon>Elliptochloris</taxon>
    </lineage>
</organism>
<protein>
    <recommendedName>
        <fullName evidence="11">Tetratricopeptide repeat protein</fullName>
    </recommendedName>
</protein>
<comment type="similarity">
    <text evidence="2">Belongs to the TTC30/dfy-1/fleer family.</text>
</comment>
<accession>A0AAW1RES9</accession>
<dbReference type="GO" id="GO:0120170">
    <property type="term" value="F:intraciliary transport particle B binding"/>
    <property type="evidence" value="ECO:0007669"/>
    <property type="project" value="TreeGrafter"/>
</dbReference>
<keyword evidence="6" id="KW-0969">Cilium</keyword>
<feature type="repeat" description="TPR" evidence="8">
    <location>
        <begin position="24"/>
        <end position="57"/>
    </location>
</feature>
<gene>
    <name evidence="9" type="ORF">WJX81_001205</name>
</gene>
<reference evidence="9 10" key="1">
    <citation type="journal article" date="2024" name="Nat. Commun.">
        <title>Phylogenomics reveals the evolutionary origins of lichenization in chlorophyte algae.</title>
        <authorList>
            <person name="Puginier C."/>
            <person name="Libourel C."/>
            <person name="Otte J."/>
            <person name="Skaloud P."/>
            <person name="Haon M."/>
            <person name="Grisel S."/>
            <person name="Petersen M."/>
            <person name="Berrin J.G."/>
            <person name="Delaux P.M."/>
            <person name="Dal Grande F."/>
            <person name="Keller J."/>
        </authorList>
    </citation>
    <scope>NUCLEOTIDE SEQUENCE [LARGE SCALE GENOMIC DNA]</scope>
    <source>
        <strain evidence="9 10">SAG 245.80</strain>
    </source>
</reference>
<evidence type="ECO:0000256" key="5">
    <source>
        <dbReference type="ARBA" id="ARBA00022803"/>
    </source>
</evidence>
<dbReference type="AlphaFoldDB" id="A0AAW1RES9"/>
<evidence type="ECO:0000256" key="3">
    <source>
        <dbReference type="ARBA" id="ARBA00022737"/>
    </source>
</evidence>
<comment type="caution">
    <text evidence="9">The sequence shown here is derived from an EMBL/GenBank/DDBJ whole genome shotgun (WGS) entry which is preliminary data.</text>
</comment>
<dbReference type="PROSITE" id="PS50005">
    <property type="entry name" value="TPR"/>
    <property type="match status" value="1"/>
</dbReference>
<evidence type="ECO:0000256" key="2">
    <source>
        <dbReference type="ARBA" id="ARBA00009522"/>
    </source>
</evidence>
<evidence type="ECO:0000256" key="8">
    <source>
        <dbReference type="PROSITE-ProRule" id="PRU00339"/>
    </source>
</evidence>
<sequence length="189" mass="19431">MSASSARQSFGLTSLLLQSGRVERATLSLTGHCLSRIGEYAQAADTYKRLAQLCPQSGQYALHYAQALFKAGRLDDAARAACAVGGRADTQHLAALQLAIAHERADADGGRACLARLPPDAADTLAAAACLDYAAGDYASARDGFEAAADAAGMRPDLAYSSAVCHFRLGDLAAATQLAAGAAPPCVIF</sequence>
<evidence type="ECO:0000256" key="4">
    <source>
        <dbReference type="ARBA" id="ARBA00022794"/>
    </source>
</evidence>
<keyword evidence="5 8" id="KW-0802">TPR repeat</keyword>
<dbReference type="PANTHER" id="PTHR20931">
    <property type="entry name" value="TETRATRICOPEPTIDE REPEAT PROTEIN 30"/>
    <property type="match status" value="1"/>
</dbReference>
<evidence type="ECO:0000313" key="10">
    <source>
        <dbReference type="Proteomes" id="UP001445335"/>
    </source>
</evidence>
<dbReference type="InterPro" id="IPR019734">
    <property type="entry name" value="TPR_rpt"/>
</dbReference>
<dbReference type="GO" id="GO:0030992">
    <property type="term" value="C:intraciliary transport particle B"/>
    <property type="evidence" value="ECO:0007669"/>
    <property type="project" value="TreeGrafter"/>
</dbReference>
<proteinExistence type="inferred from homology"/>
<dbReference type="Pfam" id="PF13432">
    <property type="entry name" value="TPR_16"/>
    <property type="match status" value="2"/>
</dbReference>
<name>A0AAW1RES9_9CHLO</name>
<evidence type="ECO:0000256" key="6">
    <source>
        <dbReference type="ARBA" id="ARBA00023069"/>
    </source>
</evidence>
<evidence type="ECO:0000256" key="1">
    <source>
        <dbReference type="ARBA" id="ARBA00004138"/>
    </source>
</evidence>
<dbReference type="PANTHER" id="PTHR20931:SF0">
    <property type="entry name" value="TETRATRICOPEPTIDE REPEAT PROTEIN 30"/>
    <property type="match status" value="1"/>
</dbReference>
<evidence type="ECO:0000313" key="9">
    <source>
        <dbReference type="EMBL" id="KAK9832041.1"/>
    </source>
</evidence>
<dbReference type="Proteomes" id="UP001445335">
    <property type="component" value="Unassembled WGS sequence"/>
</dbReference>
<evidence type="ECO:0000256" key="7">
    <source>
        <dbReference type="ARBA" id="ARBA00023273"/>
    </source>
</evidence>
<keyword evidence="4" id="KW-0970">Cilium biogenesis/degradation</keyword>
<dbReference type="InterPro" id="IPR039941">
    <property type="entry name" value="TT30"/>
</dbReference>
<keyword evidence="7" id="KW-0966">Cell projection</keyword>
<keyword evidence="10" id="KW-1185">Reference proteome</keyword>
<evidence type="ECO:0008006" key="11">
    <source>
        <dbReference type="Google" id="ProtNLM"/>
    </source>
</evidence>